<protein>
    <recommendedName>
        <fullName evidence="4">Co-chaperone DjlA N-terminal domain-containing protein</fullName>
    </recommendedName>
</protein>
<accession>A0ABS9HRX2</accession>
<reference evidence="2 3" key="1">
    <citation type="submission" date="2022-01" db="EMBL/GenBank/DDBJ databases">
        <title>Lysobacter chinensis sp. nov., a bacterium isolated from cow dung compost.</title>
        <authorList>
            <person name="Liu Y."/>
        </authorList>
    </citation>
    <scope>NUCLEOTIDE SEQUENCE [LARGE SCALE GENOMIC DNA]</scope>
    <source>
        <strain evidence="2 3">TLK-CK17</strain>
    </source>
</reference>
<organism evidence="2 3">
    <name type="scientific">Marilutibacter chinensis</name>
    <dbReference type="NCBI Taxonomy" id="2912247"/>
    <lineage>
        <taxon>Bacteria</taxon>
        <taxon>Pseudomonadati</taxon>
        <taxon>Pseudomonadota</taxon>
        <taxon>Gammaproteobacteria</taxon>
        <taxon>Lysobacterales</taxon>
        <taxon>Lysobacteraceae</taxon>
        <taxon>Marilutibacter</taxon>
    </lineage>
</organism>
<keyword evidence="3" id="KW-1185">Reference proteome</keyword>
<reference evidence="2 3" key="3">
    <citation type="submission" date="2022-01" db="EMBL/GenBank/DDBJ databases">
        <authorList>
            <person name="Zhou L.Y."/>
        </authorList>
    </citation>
    <scope>NUCLEOTIDE SEQUENCE [LARGE SCALE GENOMIC DNA]</scope>
    <source>
        <strain evidence="2 3">TLK-CK17</strain>
    </source>
</reference>
<evidence type="ECO:0008006" key="4">
    <source>
        <dbReference type="Google" id="ProtNLM"/>
    </source>
</evidence>
<sequence>MSNAHAVAMGLSCRSSDTRHKDMRMARPQSHLEIALASIQVFTDDGRMDLQELDRLLELALRDETIDDDEKRVLANIFARAERDGVAADVATRIGEARRRHGIPA</sequence>
<feature type="region of interest" description="Disordered" evidence="1">
    <location>
        <begin position="1"/>
        <end position="25"/>
    </location>
</feature>
<dbReference type="Proteomes" id="UP001430796">
    <property type="component" value="Unassembled WGS sequence"/>
</dbReference>
<evidence type="ECO:0000313" key="2">
    <source>
        <dbReference type="EMBL" id="MCF7221694.1"/>
    </source>
</evidence>
<feature type="compositionally biased region" description="Basic and acidic residues" evidence="1">
    <location>
        <begin position="16"/>
        <end position="25"/>
    </location>
</feature>
<dbReference type="EMBL" id="JAKJPO010000003">
    <property type="protein sequence ID" value="MCF7221694.1"/>
    <property type="molecule type" value="Genomic_DNA"/>
</dbReference>
<name>A0ABS9HRX2_9GAMM</name>
<evidence type="ECO:0000313" key="3">
    <source>
        <dbReference type="Proteomes" id="UP001430796"/>
    </source>
</evidence>
<reference evidence="3" key="2">
    <citation type="submission" date="2022-01" db="EMBL/GenBank/DDBJ databases">
        <title>Lysobacter chinensis sp. nov., a bacterium isolated from cow dung compost.</title>
        <authorList>
            <person name="Zhou L.Y."/>
        </authorList>
    </citation>
    <scope>NUCLEOTIDE SEQUENCE [LARGE SCALE GENOMIC DNA]</scope>
    <source>
        <strain evidence="3">TLK-CK17</strain>
    </source>
</reference>
<evidence type="ECO:0000256" key="1">
    <source>
        <dbReference type="SAM" id="MobiDB-lite"/>
    </source>
</evidence>
<comment type="caution">
    <text evidence="2">The sequence shown here is derived from an EMBL/GenBank/DDBJ whole genome shotgun (WGS) entry which is preliminary data.</text>
</comment>
<gene>
    <name evidence="2" type="ORF">L3V18_07820</name>
</gene>
<proteinExistence type="predicted"/>